<dbReference type="PANTHER" id="PTHR47221:SF6">
    <property type="entry name" value="FIBRINOGEN ALPHA CHAIN"/>
    <property type="match status" value="1"/>
</dbReference>
<evidence type="ECO:0000256" key="2">
    <source>
        <dbReference type="ARBA" id="ARBA00022525"/>
    </source>
</evidence>
<accession>A0A084W3N1</accession>
<feature type="region of interest" description="Disordered" evidence="7">
    <location>
        <begin position="274"/>
        <end position="315"/>
    </location>
</feature>
<keyword evidence="4" id="KW-0175">Coiled coil</keyword>
<evidence type="ECO:0000256" key="3">
    <source>
        <dbReference type="ARBA" id="ARBA00022729"/>
    </source>
</evidence>
<reference evidence="10" key="2">
    <citation type="submission" date="2020-05" db="UniProtKB">
        <authorList>
            <consortium name="EnsemblMetazoa"/>
        </authorList>
    </citation>
    <scope>IDENTIFICATION</scope>
</reference>
<feature type="domain" description="Fibrinogen C-terminal" evidence="8">
    <location>
        <begin position="102"/>
        <end position="198"/>
    </location>
</feature>
<organism evidence="9">
    <name type="scientific">Anopheles sinensis</name>
    <name type="common">Mosquito</name>
    <dbReference type="NCBI Taxonomy" id="74873"/>
    <lineage>
        <taxon>Eukaryota</taxon>
        <taxon>Metazoa</taxon>
        <taxon>Ecdysozoa</taxon>
        <taxon>Arthropoda</taxon>
        <taxon>Hexapoda</taxon>
        <taxon>Insecta</taxon>
        <taxon>Pterygota</taxon>
        <taxon>Neoptera</taxon>
        <taxon>Endopterygota</taxon>
        <taxon>Diptera</taxon>
        <taxon>Nematocera</taxon>
        <taxon>Culicoidea</taxon>
        <taxon>Culicidae</taxon>
        <taxon>Anophelinae</taxon>
        <taxon>Anopheles</taxon>
    </lineage>
</organism>
<dbReference type="InterPro" id="IPR014716">
    <property type="entry name" value="Fibrinogen_a/b/g_C_1"/>
</dbReference>
<evidence type="ECO:0000313" key="11">
    <source>
        <dbReference type="Proteomes" id="UP000030765"/>
    </source>
</evidence>
<dbReference type="PROSITE" id="PS51406">
    <property type="entry name" value="FIBRINOGEN_C_2"/>
    <property type="match status" value="1"/>
</dbReference>
<evidence type="ECO:0000256" key="7">
    <source>
        <dbReference type="SAM" id="MobiDB-lite"/>
    </source>
</evidence>
<comment type="subcellular location">
    <subcellularLocation>
        <location evidence="1">Secreted</location>
    </subcellularLocation>
</comment>
<keyword evidence="6" id="KW-0325">Glycoprotein</keyword>
<evidence type="ECO:0000259" key="8">
    <source>
        <dbReference type="PROSITE" id="PS51406"/>
    </source>
</evidence>
<keyword evidence="11" id="KW-1185">Reference proteome</keyword>
<dbReference type="Pfam" id="PF00147">
    <property type="entry name" value="Fibrinogen_C"/>
    <property type="match status" value="1"/>
</dbReference>
<dbReference type="PANTHER" id="PTHR47221">
    <property type="entry name" value="FIBRINOGEN ALPHA CHAIN"/>
    <property type="match status" value="1"/>
</dbReference>
<dbReference type="EMBL" id="KE525293">
    <property type="protein sequence ID" value="KFB44825.1"/>
    <property type="molecule type" value="Genomic_DNA"/>
</dbReference>
<keyword evidence="5" id="KW-1015">Disulfide bond</keyword>
<dbReference type="SMART" id="SM00186">
    <property type="entry name" value="FBG"/>
    <property type="match status" value="1"/>
</dbReference>
<dbReference type="InterPro" id="IPR002181">
    <property type="entry name" value="Fibrinogen_a/b/g_C_dom"/>
</dbReference>
<evidence type="ECO:0000256" key="1">
    <source>
        <dbReference type="ARBA" id="ARBA00004613"/>
    </source>
</evidence>
<dbReference type="Gene3D" id="3.90.215.10">
    <property type="entry name" value="Gamma Fibrinogen, chain A, domain 1"/>
    <property type="match status" value="1"/>
</dbReference>
<dbReference type="VEuPathDB" id="VectorBase:ASIC012735"/>
<dbReference type="EnsemblMetazoa" id="ASIC012735-RA">
    <property type="protein sequence ID" value="ASIC012735-PA"/>
    <property type="gene ID" value="ASIC012735"/>
</dbReference>
<keyword evidence="2" id="KW-0964">Secreted</keyword>
<dbReference type="InterPro" id="IPR037579">
    <property type="entry name" value="FIB_ANG-like"/>
</dbReference>
<feature type="compositionally biased region" description="Polar residues" evidence="7">
    <location>
        <begin position="283"/>
        <end position="298"/>
    </location>
</feature>
<dbReference type="STRING" id="74873.A0A084W3N1"/>
<gene>
    <name evidence="9" type="ORF">ZHAS_00012735</name>
</gene>
<dbReference type="GO" id="GO:0005576">
    <property type="term" value="C:extracellular region"/>
    <property type="evidence" value="ECO:0007669"/>
    <property type="project" value="UniProtKB-SubCell"/>
</dbReference>
<keyword evidence="3" id="KW-0732">Signal</keyword>
<dbReference type="EMBL" id="ATLV01020065">
    <property type="status" value="NOT_ANNOTATED_CDS"/>
    <property type="molecule type" value="Genomic_DNA"/>
</dbReference>
<dbReference type="AlphaFoldDB" id="A0A084W3N1"/>
<dbReference type="VEuPathDB" id="VectorBase:ASIS007818"/>
<evidence type="ECO:0000313" key="9">
    <source>
        <dbReference type="EMBL" id="KFB44825.1"/>
    </source>
</evidence>
<evidence type="ECO:0000313" key="10">
    <source>
        <dbReference type="EnsemblMetazoa" id="ASIC012735-PA"/>
    </source>
</evidence>
<sequence>MAKLDFLHTRQVQMDYGFKERDEELNEKLLNLENVFGWAGHNLTAIQELSRKILAQQIACANHDQMRKDIIELSVKQVDVVNAKLFANVSLPASKYNENGKNIQNRYIKSCMEAPVNASGGYWLQVNPTDRPLEVFCEQRTFGSGWLVIQNRYDGSLDFNRNWTDYRNGFGNVYKEHWIGLEKIYPLTSKRPHELIVEFKEYSTVCHIPSNTASYFTINSTEESGGGYGFGEMMAKLSQVQNKLHEIENGLKERDEVVLEKLTNLENSLEELNRHHQDEQKTAGVNQSQVDDTTTTEQILERTKEWVNGSSVDQP</sequence>
<name>A0A084W3N1_ANOSI</name>
<dbReference type="Proteomes" id="UP000030765">
    <property type="component" value="Unassembled WGS sequence"/>
</dbReference>
<evidence type="ECO:0000256" key="5">
    <source>
        <dbReference type="ARBA" id="ARBA00023157"/>
    </source>
</evidence>
<evidence type="ECO:0000256" key="6">
    <source>
        <dbReference type="ARBA" id="ARBA00023180"/>
    </source>
</evidence>
<proteinExistence type="predicted"/>
<evidence type="ECO:0000256" key="4">
    <source>
        <dbReference type="ARBA" id="ARBA00023054"/>
    </source>
</evidence>
<reference evidence="9 11" key="1">
    <citation type="journal article" date="2014" name="BMC Genomics">
        <title>Genome sequence of Anopheles sinensis provides insight into genetics basis of mosquito competence for malaria parasites.</title>
        <authorList>
            <person name="Zhou D."/>
            <person name="Zhang D."/>
            <person name="Ding G."/>
            <person name="Shi L."/>
            <person name="Hou Q."/>
            <person name="Ye Y."/>
            <person name="Xu Y."/>
            <person name="Zhou H."/>
            <person name="Xiong C."/>
            <person name="Li S."/>
            <person name="Yu J."/>
            <person name="Hong S."/>
            <person name="Yu X."/>
            <person name="Zou P."/>
            <person name="Chen C."/>
            <person name="Chang X."/>
            <person name="Wang W."/>
            <person name="Lv Y."/>
            <person name="Sun Y."/>
            <person name="Ma L."/>
            <person name="Shen B."/>
            <person name="Zhu C."/>
        </authorList>
    </citation>
    <scope>NUCLEOTIDE SEQUENCE [LARGE SCALE GENOMIC DNA]</scope>
</reference>
<dbReference type="InterPro" id="IPR036056">
    <property type="entry name" value="Fibrinogen-like_C"/>
</dbReference>
<protein>
    <submittedName>
        <fullName evidence="9">AGAP011197-PA-like protein</fullName>
    </submittedName>
    <submittedName>
        <fullName evidence="10">Fibrinogen C-terminal domain-containing protein</fullName>
    </submittedName>
</protein>
<dbReference type="SUPFAM" id="SSF56496">
    <property type="entry name" value="Fibrinogen C-terminal domain-like"/>
    <property type="match status" value="1"/>
</dbReference>